<sequence length="146" mass="16374">MVIYSLHMDLKLNHFQVDAERCYHQHVLTILDKLHAEIILEEQLNESSSQSVNIQRDVNAPLVKEESTSNGPDDQVHSDQKDALFMGKVVHPFDAQAEGELSLSVDDYVVVLLVDPTGWSKGECRGNIGWFPSAYIEKQEKAPVAS</sequence>
<feature type="domain" description="SH3" evidence="4">
    <location>
        <begin position="82"/>
        <end position="141"/>
    </location>
</feature>
<keyword evidence="1 2" id="KW-0728">SH3 domain</keyword>
<accession>A0A2P2L260</accession>
<dbReference type="InterPro" id="IPR001452">
    <property type="entry name" value="SH3_domain"/>
</dbReference>
<evidence type="ECO:0000259" key="4">
    <source>
        <dbReference type="PROSITE" id="PS50002"/>
    </source>
</evidence>
<dbReference type="EMBL" id="GGEC01031583">
    <property type="protein sequence ID" value="MBX12067.1"/>
    <property type="molecule type" value="Transcribed_RNA"/>
</dbReference>
<dbReference type="PANTHER" id="PTHR14167:SF30">
    <property type="entry name" value="SH3 DOMAIN-CONTAINING PROTEIN 1"/>
    <property type="match status" value="1"/>
</dbReference>
<evidence type="ECO:0000256" key="2">
    <source>
        <dbReference type="PROSITE-ProRule" id="PRU00192"/>
    </source>
</evidence>
<name>A0A2P2L260_RHIMU</name>
<dbReference type="Pfam" id="PF14604">
    <property type="entry name" value="SH3_9"/>
    <property type="match status" value="1"/>
</dbReference>
<feature type="region of interest" description="Disordered" evidence="3">
    <location>
        <begin position="58"/>
        <end position="78"/>
    </location>
</feature>
<dbReference type="PROSITE" id="PS50002">
    <property type="entry name" value="SH3"/>
    <property type="match status" value="1"/>
</dbReference>
<dbReference type="InterPro" id="IPR050384">
    <property type="entry name" value="Endophilin_SH3RF"/>
</dbReference>
<proteinExistence type="predicted"/>
<dbReference type="InterPro" id="IPR036028">
    <property type="entry name" value="SH3-like_dom_sf"/>
</dbReference>
<dbReference type="SMART" id="SM00326">
    <property type="entry name" value="SH3"/>
    <property type="match status" value="1"/>
</dbReference>
<dbReference type="SUPFAM" id="SSF50044">
    <property type="entry name" value="SH3-domain"/>
    <property type="match status" value="1"/>
</dbReference>
<dbReference type="PANTHER" id="PTHR14167">
    <property type="entry name" value="SH3 DOMAIN-CONTAINING"/>
    <property type="match status" value="1"/>
</dbReference>
<dbReference type="Gene3D" id="2.30.30.40">
    <property type="entry name" value="SH3 Domains"/>
    <property type="match status" value="1"/>
</dbReference>
<evidence type="ECO:0000256" key="3">
    <source>
        <dbReference type="SAM" id="MobiDB-lite"/>
    </source>
</evidence>
<reference evidence="5" key="1">
    <citation type="submission" date="2018-02" db="EMBL/GenBank/DDBJ databases">
        <title>Rhizophora mucronata_Transcriptome.</title>
        <authorList>
            <person name="Meera S.P."/>
            <person name="Sreeshan A."/>
            <person name="Augustine A."/>
        </authorList>
    </citation>
    <scope>NUCLEOTIDE SEQUENCE</scope>
    <source>
        <tissue evidence="5">Leaf</tissue>
    </source>
</reference>
<protein>
    <submittedName>
        <fullName evidence="5">Clathrin binding protein</fullName>
    </submittedName>
</protein>
<evidence type="ECO:0000313" key="5">
    <source>
        <dbReference type="EMBL" id="MBX12067.1"/>
    </source>
</evidence>
<evidence type="ECO:0000256" key="1">
    <source>
        <dbReference type="ARBA" id="ARBA00022443"/>
    </source>
</evidence>
<dbReference type="AlphaFoldDB" id="A0A2P2L260"/>
<organism evidence="5">
    <name type="scientific">Rhizophora mucronata</name>
    <name type="common">Asiatic mangrove</name>
    <dbReference type="NCBI Taxonomy" id="61149"/>
    <lineage>
        <taxon>Eukaryota</taxon>
        <taxon>Viridiplantae</taxon>
        <taxon>Streptophyta</taxon>
        <taxon>Embryophyta</taxon>
        <taxon>Tracheophyta</taxon>
        <taxon>Spermatophyta</taxon>
        <taxon>Magnoliopsida</taxon>
        <taxon>eudicotyledons</taxon>
        <taxon>Gunneridae</taxon>
        <taxon>Pentapetalae</taxon>
        <taxon>rosids</taxon>
        <taxon>fabids</taxon>
        <taxon>Malpighiales</taxon>
        <taxon>Rhizophoraceae</taxon>
        <taxon>Rhizophora</taxon>
    </lineage>
</organism>